<dbReference type="AlphaFoldDB" id="A0A5J5K3B8"/>
<keyword evidence="3" id="KW-1185">Reference proteome</keyword>
<dbReference type="Pfam" id="PF10898">
    <property type="entry name" value="DUF2716"/>
    <property type="match status" value="1"/>
</dbReference>
<accession>A0A5J5K3B8</accession>
<feature type="compositionally biased region" description="Pro residues" evidence="1">
    <location>
        <begin position="32"/>
        <end position="45"/>
    </location>
</feature>
<gene>
    <name evidence="2" type="ORF">F5972_18550</name>
</gene>
<evidence type="ECO:0000256" key="1">
    <source>
        <dbReference type="SAM" id="MobiDB-lite"/>
    </source>
</evidence>
<evidence type="ECO:0000313" key="2">
    <source>
        <dbReference type="EMBL" id="KAA9377620.1"/>
    </source>
</evidence>
<dbReference type="InterPro" id="IPR020323">
    <property type="entry name" value="DUF2716"/>
</dbReference>
<name>A0A5J5K3B8_9ACTN</name>
<feature type="region of interest" description="Disordered" evidence="1">
    <location>
        <begin position="1"/>
        <end position="80"/>
    </location>
</feature>
<dbReference type="Proteomes" id="UP000327011">
    <property type="component" value="Unassembled WGS sequence"/>
</dbReference>
<dbReference type="EMBL" id="VYTZ01000006">
    <property type="protein sequence ID" value="KAA9377620.1"/>
    <property type="molecule type" value="Genomic_DNA"/>
</dbReference>
<evidence type="ECO:0000313" key="3">
    <source>
        <dbReference type="Proteomes" id="UP000327011"/>
    </source>
</evidence>
<reference evidence="2 3" key="1">
    <citation type="submission" date="2019-09" db="EMBL/GenBank/DDBJ databases">
        <title>Screening of Novel Bioactive Compounds from Soil-Associated.</title>
        <authorList>
            <person name="Gong X."/>
        </authorList>
    </citation>
    <scope>NUCLEOTIDE SEQUENCE [LARGE SCALE GENOMIC DNA]</scope>
    <source>
        <strain evidence="2 3">Gxj-6</strain>
    </source>
</reference>
<proteinExistence type="predicted"/>
<organism evidence="2 3">
    <name type="scientific">Microbispora cellulosiformans</name>
    <dbReference type="NCBI Taxonomy" id="2614688"/>
    <lineage>
        <taxon>Bacteria</taxon>
        <taxon>Bacillati</taxon>
        <taxon>Actinomycetota</taxon>
        <taxon>Actinomycetes</taxon>
        <taxon>Streptosporangiales</taxon>
        <taxon>Streptosporangiaceae</taxon>
        <taxon>Microbispora</taxon>
    </lineage>
</organism>
<feature type="compositionally biased region" description="Basic residues" evidence="1">
    <location>
        <begin position="1"/>
        <end position="16"/>
    </location>
</feature>
<sequence length="252" mass="27956">MSCSRRRRCGSHKRSSGRSAGKRWPCCASSTPPSPAATNSPPPPWRRSNSTPTRRSSRLPTGPQPSARAGPAPDPPAPIAYGHLVTAPAWQQIKPERYEDFWAPFDARFSFRPGYEQNGEPALNEPIPSVTINLAPIFTGEPAQFAAAGDAINALGLLAMTRALPASQRLLVLDWQHPSWWFWPHRQALDPEPRWPVEVFPNGDYYVFLSEDMTTGTFGHPWEQTLCIFGDPLVNALAPLLTSWLPTKRVKP</sequence>
<comment type="caution">
    <text evidence="2">The sequence shown here is derived from an EMBL/GenBank/DDBJ whole genome shotgun (WGS) entry which is preliminary data.</text>
</comment>
<protein>
    <submittedName>
        <fullName evidence="2">DUF2716 domain-containing protein</fullName>
    </submittedName>
</protein>